<proteinExistence type="inferred from homology"/>
<dbReference type="eggNOG" id="COG1057">
    <property type="taxonomic scope" value="Bacteria"/>
</dbReference>
<sequence length="222" mass="24520">MNPALGFFGGTFDPIHNGHLRSAYEVHQRLGLAQTFLLPNAIPPHKTGPDVSPEQRLAMVELAAADHVELRVDARELQRDAPSYTVDTLTELRAEHPDTPLCFIIGMDSLLSLPRWHQPERILELAHLVVCHRPGYQLASDAPVQSWLARYGCNDPAQLHSQPAGLIHCLAVTQLEIASSTLRQQMAEGYAPHFLLPDPVVRYIEQHGLYGINLGGKGPKSV</sequence>
<dbReference type="SUPFAM" id="SSF52374">
    <property type="entry name" value="Nucleotidylyl transferase"/>
    <property type="match status" value="1"/>
</dbReference>
<organism evidence="13 14">
    <name type="scientific">Ferrimonas balearica (strain DSM 9799 / CCM 4581 / KCTC 23876 / PAT)</name>
    <dbReference type="NCBI Taxonomy" id="550540"/>
    <lineage>
        <taxon>Bacteria</taxon>
        <taxon>Pseudomonadati</taxon>
        <taxon>Pseudomonadota</taxon>
        <taxon>Gammaproteobacteria</taxon>
        <taxon>Alteromonadales</taxon>
        <taxon>Ferrimonadaceae</taxon>
        <taxon>Ferrimonas</taxon>
    </lineage>
</organism>
<evidence type="ECO:0000256" key="1">
    <source>
        <dbReference type="ARBA" id="ARBA00002324"/>
    </source>
</evidence>
<keyword evidence="9 11" id="KW-0520">NAD</keyword>
<evidence type="ECO:0000256" key="10">
    <source>
        <dbReference type="ARBA" id="ARBA00048721"/>
    </source>
</evidence>
<dbReference type="CDD" id="cd02165">
    <property type="entry name" value="NMNAT"/>
    <property type="match status" value="1"/>
</dbReference>
<evidence type="ECO:0000256" key="4">
    <source>
        <dbReference type="ARBA" id="ARBA00022642"/>
    </source>
</evidence>
<reference evidence="13 14" key="1">
    <citation type="journal article" date="2010" name="Stand. Genomic Sci.">
        <title>Complete genome sequence of Ferrimonas balearica type strain (PAT).</title>
        <authorList>
            <person name="Nolan M."/>
            <person name="Sikorski J."/>
            <person name="Davenport K."/>
            <person name="Lucas S."/>
            <person name="Glavina Del Rio T."/>
            <person name="Tice H."/>
            <person name="Cheng J."/>
            <person name="Goodwin L."/>
            <person name="Pitluck S."/>
            <person name="Liolios K."/>
            <person name="Ivanova N."/>
            <person name="Mavromatis K."/>
            <person name="Ovchinnikova G."/>
            <person name="Pati A."/>
            <person name="Chen A."/>
            <person name="Palaniappan K."/>
            <person name="Land M."/>
            <person name="Hauser L."/>
            <person name="Chang Y."/>
            <person name="Jeffries C."/>
            <person name="Tapia R."/>
            <person name="Brettin T."/>
            <person name="Detter J."/>
            <person name="Han C."/>
            <person name="Yasawong M."/>
            <person name="Rohde M."/>
            <person name="Tindall B."/>
            <person name="Goker M."/>
            <person name="Woyke T."/>
            <person name="Bristow J."/>
            <person name="Eisen J."/>
            <person name="Markowitz V."/>
            <person name="Hugenholtz P."/>
            <person name="Kyrpides N."/>
            <person name="Klenk H."/>
            <person name="Lapidus A."/>
        </authorList>
    </citation>
    <scope>NUCLEOTIDE SEQUENCE [LARGE SCALE GENOMIC DNA]</scope>
    <source>
        <strain evidence="14">DSM 9799 / CCM 4581 / KCTC 23876 / PAT</strain>
    </source>
</reference>
<evidence type="ECO:0000256" key="8">
    <source>
        <dbReference type="ARBA" id="ARBA00022840"/>
    </source>
</evidence>
<protein>
    <recommendedName>
        <fullName evidence="11">Probable nicotinate-nucleotide adenylyltransferase</fullName>
        <ecNumber evidence="11">2.7.7.18</ecNumber>
    </recommendedName>
    <alternativeName>
        <fullName evidence="11">Deamido-NAD(+) diphosphorylase</fullName>
    </alternativeName>
    <alternativeName>
        <fullName evidence="11">Deamido-NAD(+) pyrophosphorylase</fullName>
    </alternativeName>
    <alternativeName>
        <fullName evidence="11">Nicotinate mononucleotide adenylyltransferase</fullName>
        <shortName evidence="11">NaMN adenylyltransferase</shortName>
    </alternativeName>
</protein>
<dbReference type="InterPro" id="IPR014729">
    <property type="entry name" value="Rossmann-like_a/b/a_fold"/>
</dbReference>
<evidence type="ECO:0000313" key="14">
    <source>
        <dbReference type="Proteomes" id="UP000006683"/>
    </source>
</evidence>
<dbReference type="NCBIfam" id="NF000839">
    <property type="entry name" value="PRK00071.1-1"/>
    <property type="match status" value="1"/>
</dbReference>
<keyword evidence="7 11" id="KW-0547">Nucleotide-binding</keyword>
<comment type="catalytic activity">
    <reaction evidence="10 11">
        <text>nicotinate beta-D-ribonucleotide + ATP + H(+) = deamido-NAD(+) + diphosphate</text>
        <dbReference type="Rhea" id="RHEA:22860"/>
        <dbReference type="ChEBI" id="CHEBI:15378"/>
        <dbReference type="ChEBI" id="CHEBI:30616"/>
        <dbReference type="ChEBI" id="CHEBI:33019"/>
        <dbReference type="ChEBI" id="CHEBI:57502"/>
        <dbReference type="ChEBI" id="CHEBI:58437"/>
        <dbReference type="EC" id="2.7.7.18"/>
    </reaction>
</comment>
<dbReference type="OrthoDB" id="5295945at2"/>
<keyword evidence="6 11" id="KW-0548">Nucleotidyltransferase</keyword>
<dbReference type="NCBIfam" id="TIGR00125">
    <property type="entry name" value="cyt_tran_rel"/>
    <property type="match status" value="1"/>
</dbReference>
<accession>E1SSX5</accession>
<dbReference type="KEGG" id="fbl:Fbal_0822"/>
<comment type="similarity">
    <text evidence="3 11">Belongs to the NadD family.</text>
</comment>
<dbReference type="Proteomes" id="UP000006683">
    <property type="component" value="Chromosome"/>
</dbReference>
<dbReference type="NCBIfam" id="TIGR00482">
    <property type="entry name" value="nicotinate (nicotinamide) nucleotide adenylyltransferase"/>
    <property type="match status" value="1"/>
</dbReference>
<evidence type="ECO:0000259" key="12">
    <source>
        <dbReference type="Pfam" id="PF01467"/>
    </source>
</evidence>
<dbReference type="Pfam" id="PF01467">
    <property type="entry name" value="CTP_transf_like"/>
    <property type="match status" value="1"/>
</dbReference>
<dbReference type="PANTHER" id="PTHR39321:SF3">
    <property type="entry name" value="PHOSPHOPANTETHEINE ADENYLYLTRANSFERASE"/>
    <property type="match status" value="1"/>
</dbReference>
<dbReference type="PANTHER" id="PTHR39321">
    <property type="entry name" value="NICOTINATE-NUCLEOTIDE ADENYLYLTRANSFERASE-RELATED"/>
    <property type="match status" value="1"/>
</dbReference>
<dbReference type="InterPro" id="IPR005248">
    <property type="entry name" value="NadD/NMNAT"/>
</dbReference>
<keyword evidence="8 11" id="KW-0067">ATP-binding</keyword>
<dbReference type="HAMAP" id="MF_00244">
    <property type="entry name" value="NaMN_adenylyltr"/>
    <property type="match status" value="1"/>
</dbReference>
<dbReference type="EMBL" id="CP002209">
    <property type="protein sequence ID" value="ADN75031.1"/>
    <property type="molecule type" value="Genomic_DNA"/>
</dbReference>
<feature type="domain" description="Cytidyltransferase-like" evidence="12">
    <location>
        <begin position="7"/>
        <end position="147"/>
    </location>
</feature>
<evidence type="ECO:0000256" key="3">
    <source>
        <dbReference type="ARBA" id="ARBA00009014"/>
    </source>
</evidence>
<dbReference type="GO" id="GO:0009435">
    <property type="term" value="P:NAD+ biosynthetic process"/>
    <property type="evidence" value="ECO:0007669"/>
    <property type="project" value="UniProtKB-UniRule"/>
</dbReference>
<dbReference type="STRING" id="550540.Fbal_0822"/>
<evidence type="ECO:0000256" key="7">
    <source>
        <dbReference type="ARBA" id="ARBA00022741"/>
    </source>
</evidence>
<dbReference type="Gene3D" id="3.40.50.620">
    <property type="entry name" value="HUPs"/>
    <property type="match status" value="1"/>
</dbReference>
<keyword evidence="14" id="KW-1185">Reference proteome</keyword>
<dbReference type="GeneID" id="67181064"/>
<dbReference type="FunFam" id="3.40.50.620:FF:000039">
    <property type="entry name" value="Probable nicotinate-nucleotide adenylyltransferase"/>
    <property type="match status" value="1"/>
</dbReference>
<dbReference type="RefSeq" id="WP_013344337.1">
    <property type="nucleotide sequence ID" value="NC_014541.1"/>
</dbReference>
<keyword evidence="5 11" id="KW-0808">Transferase</keyword>
<comment type="function">
    <text evidence="1 11">Catalyzes the reversible adenylation of nicotinate mononucleotide (NaMN) to nicotinic acid adenine dinucleotide (NaAD).</text>
</comment>
<evidence type="ECO:0000256" key="9">
    <source>
        <dbReference type="ARBA" id="ARBA00023027"/>
    </source>
</evidence>
<dbReference type="GO" id="GO:0004515">
    <property type="term" value="F:nicotinate-nucleotide adenylyltransferase activity"/>
    <property type="evidence" value="ECO:0007669"/>
    <property type="project" value="UniProtKB-UniRule"/>
</dbReference>
<evidence type="ECO:0000256" key="11">
    <source>
        <dbReference type="HAMAP-Rule" id="MF_00244"/>
    </source>
</evidence>
<dbReference type="EC" id="2.7.7.18" evidence="11"/>
<name>E1SSX5_FERBD</name>
<evidence type="ECO:0000256" key="5">
    <source>
        <dbReference type="ARBA" id="ARBA00022679"/>
    </source>
</evidence>
<dbReference type="HOGENOM" id="CLU_069765_0_0_6"/>
<evidence type="ECO:0000256" key="2">
    <source>
        <dbReference type="ARBA" id="ARBA00005019"/>
    </source>
</evidence>
<dbReference type="GO" id="GO:0005524">
    <property type="term" value="F:ATP binding"/>
    <property type="evidence" value="ECO:0007669"/>
    <property type="project" value="UniProtKB-KW"/>
</dbReference>
<evidence type="ECO:0000313" key="13">
    <source>
        <dbReference type="EMBL" id="ADN75031.1"/>
    </source>
</evidence>
<dbReference type="InterPro" id="IPR004821">
    <property type="entry name" value="Cyt_trans-like"/>
</dbReference>
<dbReference type="NCBIfam" id="NF000840">
    <property type="entry name" value="PRK00071.1-3"/>
    <property type="match status" value="1"/>
</dbReference>
<comment type="pathway">
    <text evidence="2 11">Cofactor biosynthesis; NAD(+) biosynthesis; deamido-NAD(+) from nicotinate D-ribonucleotide: step 1/1.</text>
</comment>
<evidence type="ECO:0000256" key="6">
    <source>
        <dbReference type="ARBA" id="ARBA00022695"/>
    </source>
</evidence>
<dbReference type="AlphaFoldDB" id="E1SSX5"/>
<keyword evidence="4 11" id="KW-0662">Pyridine nucleotide biosynthesis</keyword>
<dbReference type="UniPathway" id="UPA00253">
    <property type="reaction ID" value="UER00332"/>
</dbReference>
<gene>
    <name evidence="11" type="primary">nadD</name>
    <name evidence="13" type="ordered locus">Fbal_0822</name>
</gene>